<sequence>MQYNNPFQSTSFNHTFDFGKNLSNSTEYGSVILLKGDLGSGKTTFCKGFASGLGLKDEILSPTYSILNEYQVNGKNLYHFDLYRLKSINEFIEIGGLEYLNNQMSISLIEWPDLINDITIKNMINIKFEYLSEKERLITVLS</sequence>
<dbReference type="Pfam" id="PF02367">
    <property type="entry name" value="TsaE"/>
    <property type="match status" value="1"/>
</dbReference>
<evidence type="ECO:0000256" key="9">
    <source>
        <dbReference type="ARBA" id="ARBA00022842"/>
    </source>
</evidence>
<evidence type="ECO:0000256" key="6">
    <source>
        <dbReference type="ARBA" id="ARBA00022723"/>
    </source>
</evidence>
<dbReference type="PANTHER" id="PTHR33540">
    <property type="entry name" value="TRNA THREONYLCARBAMOYLADENOSINE BIOSYNTHESIS PROTEIN TSAE"/>
    <property type="match status" value="1"/>
</dbReference>
<evidence type="ECO:0000256" key="8">
    <source>
        <dbReference type="ARBA" id="ARBA00022840"/>
    </source>
</evidence>
<evidence type="ECO:0000256" key="5">
    <source>
        <dbReference type="ARBA" id="ARBA00022694"/>
    </source>
</evidence>
<dbReference type="Gene3D" id="3.40.50.300">
    <property type="entry name" value="P-loop containing nucleotide triphosphate hydrolases"/>
    <property type="match status" value="1"/>
</dbReference>
<comment type="subcellular location">
    <subcellularLocation>
        <location evidence="1">Cytoplasm</location>
    </subcellularLocation>
</comment>
<proteinExistence type="inferred from homology"/>
<organism evidence="11">
    <name type="scientific">marine metagenome</name>
    <dbReference type="NCBI Taxonomy" id="408172"/>
    <lineage>
        <taxon>unclassified sequences</taxon>
        <taxon>metagenomes</taxon>
        <taxon>ecological metagenomes</taxon>
    </lineage>
</organism>
<evidence type="ECO:0000256" key="4">
    <source>
        <dbReference type="ARBA" id="ARBA00022490"/>
    </source>
</evidence>
<dbReference type="InterPro" id="IPR027417">
    <property type="entry name" value="P-loop_NTPase"/>
</dbReference>
<accession>A0A381WZN0</accession>
<keyword evidence="5" id="KW-0819">tRNA processing</keyword>
<keyword evidence="7" id="KW-0547">Nucleotide-binding</keyword>
<dbReference type="GO" id="GO:0005524">
    <property type="term" value="F:ATP binding"/>
    <property type="evidence" value="ECO:0007669"/>
    <property type="project" value="UniProtKB-KW"/>
</dbReference>
<protein>
    <recommendedName>
        <fullName evidence="3">tRNA threonylcarbamoyladenosine biosynthesis protein TsaE</fullName>
    </recommendedName>
    <alternativeName>
        <fullName evidence="10">t(6)A37 threonylcarbamoyladenosine biosynthesis protein TsaE</fullName>
    </alternativeName>
</protein>
<dbReference type="GO" id="GO:0046872">
    <property type="term" value="F:metal ion binding"/>
    <property type="evidence" value="ECO:0007669"/>
    <property type="project" value="UniProtKB-KW"/>
</dbReference>
<evidence type="ECO:0000256" key="2">
    <source>
        <dbReference type="ARBA" id="ARBA00007599"/>
    </source>
</evidence>
<name>A0A381WZN0_9ZZZZ</name>
<dbReference type="GO" id="GO:0002949">
    <property type="term" value="P:tRNA threonylcarbamoyladenosine modification"/>
    <property type="evidence" value="ECO:0007669"/>
    <property type="project" value="InterPro"/>
</dbReference>
<dbReference type="NCBIfam" id="TIGR00150">
    <property type="entry name" value="T6A_YjeE"/>
    <property type="match status" value="1"/>
</dbReference>
<dbReference type="CDD" id="cd02019">
    <property type="entry name" value="NK"/>
    <property type="match status" value="1"/>
</dbReference>
<keyword evidence="9" id="KW-0460">Magnesium</keyword>
<dbReference type="GO" id="GO:0005737">
    <property type="term" value="C:cytoplasm"/>
    <property type="evidence" value="ECO:0007669"/>
    <property type="project" value="UniProtKB-SubCell"/>
</dbReference>
<evidence type="ECO:0000256" key="7">
    <source>
        <dbReference type="ARBA" id="ARBA00022741"/>
    </source>
</evidence>
<dbReference type="AlphaFoldDB" id="A0A381WZN0"/>
<evidence type="ECO:0000256" key="3">
    <source>
        <dbReference type="ARBA" id="ARBA00019010"/>
    </source>
</evidence>
<evidence type="ECO:0000313" key="11">
    <source>
        <dbReference type="EMBL" id="SVA57944.1"/>
    </source>
</evidence>
<evidence type="ECO:0000256" key="1">
    <source>
        <dbReference type="ARBA" id="ARBA00004496"/>
    </source>
</evidence>
<keyword evidence="4" id="KW-0963">Cytoplasm</keyword>
<dbReference type="SUPFAM" id="SSF52540">
    <property type="entry name" value="P-loop containing nucleoside triphosphate hydrolases"/>
    <property type="match status" value="1"/>
</dbReference>
<dbReference type="InterPro" id="IPR003442">
    <property type="entry name" value="T6A_TsaE"/>
</dbReference>
<dbReference type="EMBL" id="UINC01013405">
    <property type="protein sequence ID" value="SVA57944.1"/>
    <property type="molecule type" value="Genomic_DNA"/>
</dbReference>
<dbReference type="PANTHER" id="PTHR33540:SF2">
    <property type="entry name" value="TRNA THREONYLCARBAMOYLADENOSINE BIOSYNTHESIS PROTEIN TSAE"/>
    <property type="match status" value="1"/>
</dbReference>
<gene>
    <name evidence="11" type="ORF">METZ01_LOCUS110798</name>
</gene>
<comment type="similarity">
    <text evidence="2">Belongs to the TsaE family.</text>
</comment>
<reference evidence="11" key="1">
    <citation type="submission" date="2018-05" db="EMBL/GenBank/DDBJ databases">
        <authorList>
            <person name="Lanie J.A."/>
            <person name="Ng W.-L."/>
            <person name="Kazmierczak K.M."/>
            <person name="Andrzejewski T.M."/>
            <person name="Davidsen T.M."/>
            <person name="Wayne K.J."/>
            <person name="Tettelin H."/>
            <person name="Glass J.I."/>
            <person name="Rusch D."/>
            <person name="Podicherti R."/>
            <person name="Tsui H.-C.T."/>
            <person name="Winkler M.E."/>
        </authorList>
    </citation>
    <scope>NUCLEOTIDE SEQUENCE</scope>
</reference>
<keyword evidence="6" id="KW-0479">Metal-binding</keyword>
<evidence type="ECO:0000256" key="10">
    <source>
        <dbReference type="ARBA" id="ARBA00032441"/>
    </source>
</evidence>
<keyword evidence="8" id="KW-0067">ATP-binding</keyword>